<dbReference type="Proteomes" id="UP000198418">
    <property type="component" value="Unassembled WGS sequence"/>
</dbReference>
<protein>
    <recommendedName>
        <fullName evidence="9">DUF1640 domain-containing protein</fullName>
    </recommendedName>
</protein>
<dbReference type="Pfam" id="PF07798">
    <property type="entry name" value="CCDC90-like"/>
    <property type="match status" value="1"/>
</dbReference>
<name>A0A212SH73_RHOAC</name>
<feature type="coiled-coil region" evidence="6">
    <location>
        <begin position="44"/>
        <end position="118"/>
    </location>
</feature>
<keyword evidence="5" id="KW-0472">Membrane</keyword>
<evidence type="ECO:0000256" key="1">
    <source>
        <dbReference type="ARBA" id="ARBA00004370"/>
    </source>
</evidence>
<comment type="subcellular location">
    <subcellularLocation>
        <location evidence="1">Membrane</location>
    </subcellularLocation>
</comment>
<reference evidence="8" key="1">
    <citation type="submission" date="2017-06" db="EMBL/GenBank/DDBJ databases">
        <authorList>
            <person name="Varghese N."/>
            <person name="Submissions S."/>
        </authorList>
    </citation>
    <scope>NUCLEOTIDE SEQUENCE [LARGE SCALE GENOMIC DNA]</scope>
    <source>
        <strain evidence="8">DSM 137</strain>
    </source>
</reference>
<dbReference type="SUPFAM" id="SSF47162">
    <property type="entry name" value="Apolipoprotein"/>
    <property type="match status" value="1"/>
</dbReference>
<proteinExistence type="predicted"/>
<evidence type="ECO:0000256" key="5">
    <source>
        <dbReference type="ARBA" id="ARBA00023136"/>
    </source>
</evidence>
<keyword evidence="3" id="KW-1133">Transmembrane helix</keyword>
<keyword evidence="4 6" id="KW-0175">Coiled coil</keyword>
<keyword evidence="8" id="KW-1185">Reference proteome</keyword>
<evidence type="ECO:0008006" key="9">
    <source>
        <dbReference type="Google" id="ProtNLM"/>
    </source>
</evidence>
<evidence type="ECO:0000313" key="7">
    <source>
        <dbReference type="EMBL" id="SNB85042.1"/>
    </source>
</evidence>
<dbReference type="AlphaFoldDB" id="A0A212SH73"/>
<dbReference type="Gene3D" id="6.10.250.2700">
    <property type="match status" value="2"/>
</dbReference>
<evidence type="ECO:0000256" key="4">
    <source>
        <dbReference type="ARBA" id="ARBA00023054"/>
    </source>
</evidence>
<dbReference type="GO" id="GO:0016020">
    <property type="term" value="C:membrane"/>
    <property type="evidence" value="ECO:0007669"/>
    <property type="project" value="UniProtKB-SubCell"/>
</dbReference>
<organism evidence="7 8">
    <name type="scientific">Rhodoblastus acidophilus</name>
    <name type="common">Rhodopseudomonas acidophila</name>
    <dbReference type="NCBI Taxonomy" id="1074"/>
    <lineage>
        <taxon>Bacteria</taxon>
        <taxon>Pseudomonadati</taxon>
        <taxon>Pseudomonadota</taxon>
        <taxon>Alphaproteobacteria</taxon>
        <taxon>Hyphomicrobiales</taxon>
        <taxon>Rhodoblastaceae</taxon>
        <taxon>Rhodoblastus</taxon>
    </lineage>
</organism>
<keyword evidence="2" id="KW-0812">Transmembrane</keyword>
<evidence type="ECO:0000313" key="8">
    <source>
        <dbReference type="Proteomes" id="UP000198418"/>
    </source>
</evidence>
<evidence type="ECO:0000256" key="6">
    <source>
        <dbReference type="SAM" id="Coils"/>
    </source>
</evidence>
<sequence length="142" mass="16072">MVAQVLFNPLPYIDRLTRGGFTPDQARAHAEALETAFAESVATKRDLTDVKNELQREISDFKNELQQEIVAVKHELKQDIAGVRQEIAGVKHELKQDIAGVRQEISSVRQEIAAVKNDVLRWTFGFNLVMLGAIFTMLKFLH</sequence>
<dbReference type="InterPro" id="IPR024461">
    <property type="entry name" value="CCDC90-like"/>
</dbReference>
<gene>
    <name evidence="7" type="ORF">SAMN06265338_1437</name>
</gene>
<dbReference type="EMBL" id="FYDG01000043">
    <property type="protein sequence ID" value="SNB85042.1"/>
    <property type="molecule type" value="Genomic_DNA"/>
</dbReference>
<accession>A0A212SH73</accession>
<evidence type="ECO:0000256" key="2">
    <source>
        <dbReference type="ARBA" id="ARBA00022692"/>
    </source>
</evidence>
<evidence type="ECO:0000256" key="3">
    <source>
        <dbReference type="ARBA" id="ARBA00022989"/>
    </source>
</evidence>